<dbReference type="EMBL" id="JARBJD010000309">
    <property type="protein sequence ID" value="KAK2944216.1"/>
    <property type="molecule type" value="Genomic_DNA"/>
</dbReference>
<dbReference type="SUPFAM" id="SSF48371">
    <property type="entry name" value="ARM repeat"/>
    <property type="match status" value="1"/>
</dbReference>
<evidence type="ECO:0000313" key="2">
    <source>
        <dbReference type="Proteomes" id="UP001281761"/>
    </source>
</evidence>
<dbReference type="Gene3D" id="1.25.10.10">
    <property type="entry name" value="Leucine-rich Repeat Variant"/>
    <property type="match status" value="1"/>
</dbReference>
<dbReference type="InterPro" id="IPR016024">
    <property type="entry name" value="ARM-type_fold"/>
</dbReference>
<organism evidence="1 2">
    <name type="scientific">Blattamonas nauphoetae</name>
    <dbReference type="NCBI Taxonomy" id="2049346"/>
    <lineage>
        <taxon>Eukaryota</taxon>
        <taxon>Metamonada</taxon>
        <taxon>Preaxostyla</taxon>
        <taxon>Oxymonadida</taxon>
        <taxon>Blattamonas</taxon>
    </lineage>
</organism>
<accession>A0ABQ9X0S0</accession>
<sequence length="357" mass="40409">MEEITLATNASLDANLNHSRDYHSTVEPLQEPFLYFDEYTELSFEDKSTIYCSLLNLVKADYPFDDALQDKAIRFLKILGPQRGRQDQANQLVTDLVPSSAGSHAGFVESILTLLSSPHSNVVAAALSFLYRITASSSTEIRCRLVESDLISKVLATFRPHTMSIARNEAIIDDLNIIVRDCLFLADPYYLRELSITAAFSQFTHREMIFQKVVLPLSQYVAFLISNRLFLNEDLLDSFMSLLTVLFQIGPFHRPTLDFVVASPIVMAFSSCLSFVEDESTLWFILRDIAQSLGECTEYGPEVVQSAKRMMQALFSEGFEDTLEQMLMNDKDEYSGFCLVRDCHDFTQLLGSNVEKL</sequence>
<dbReference type="Proteomes" id="UP001281761">
    <property type="component" value="Unassembled WGS sequence"/>
</dbReference>
<evidence type="ECO:0000313" key="1">
    <source>
        <dbReference type="EMBL" id="KAK2944216.1"/>
    </source>
</evidence>
<name>A0ABQ9X0S0_9EUKA</name>
<reference evidence="1 2" key="1">
    <citation type="journal article" date="2022" name="bioRxiv">
        <title>Genomics of Preaxostyla Flagellates Illuminates Evolutionary Transitions and the Path Towards Mitochondrial Loss.</title>
        <authorList>
            <person name="Novak L.V.F."/>
            <person name="Treitli S.C."/>
            <person name="Pyrih J."/>
            <person name="Halakuc P."/>
            <person name="Pipaliya S.V."/>
            <person name="Vacek V."/>
            <person name="Brzon O."/>
            <person name="Soukal P."/>
            <person name="Eme L."/>
            <person name="Dacks J.B."/>
            <person name="Karnkowska A."/>
            <person name="Elias M."/>
            <person name="Hampl V."/>
        </authorList>
    </citation>
    <scope>NUCLEOTIDE SEQUENCE [LARGE SCALE GENOMIC DNA]</scope>
    <source>
        <strain evidence="1">NAU3</strain>
        <tissue evidence="1">Gut</tissue>
    </source>
</reference>
<proteinExistence type="predicted"/>
<protein>
    <submittedName>
        <fullName evidence="1">Uncharacterized protein</fullName>
    </submittedName>
</protein>
<keyword evidence="2" id="KW-1185">Reference proteome</keyword>
<comment type="caution">
    <text evidence="1">The sequence shown here is derived from an EMBL/GenBank/DDBJ whole genome shotgun (WGS) entry which is preliminary data.</text>
</comment>
<gene>
    <name evidence="1" type="ORF">BLNAU_20885</name>
</gene>
<dbReference type="InterPro" id="IPR011989">
    <property type="entry name" value="ARM-like"/>
</dbReference>